<evidence type="ECO:0000313" key="3">
    <source>
        <dbReference type="EMBL" id="ERM98197.1"/>
    </source>
</evidence>
<dbReference type="PANTHER" id="PTHR47491">
    <property type="entry name" value="CAP-GLY DOMAIN LINKER"/>
    <property type="match status" value="1"/>
</dbReference>
<keyword evidence="1" id="KW-0175">Coiled coil</keyword>
<evidence type="ECO:0000256" key="1">
    <source>
        <dbReference type="SAM" id="Coils"/>
    </source>
</evidence>
<feature type="coiled-coil region" evidence="1">
    <location>
        <begin position="60"/>
        <end position="101"/>
    </location>
</feature>
<protein>
    <submittedName>
        <fullName evidence="3">Uncharacterized protein</fullName>
    </submittedName>
</protein>
<evidence type="ECO:0000313" key="4">
    <source>
        <dbReference type="Proteomes" id="UP000017836"/>
    </source>
</evidence>
<gene>
    <name evidence="3" type="ORF">AMTR_s00095p00136260</name>
</gene>
<keyword evidence="4" id="KW-1185">Reference proteome</keyword>
<dbReference type="OMA" id="SNMEITH"/>
<feature type="compositionally biased region" description="Basic and acidic residues" evidence="2">
    <location>
        <begin position="1"/>
        <end position="10"/>
    </location>
</feature>
<reference evidence="4" key="1">
    <citation type="journal article" date="2013" name="Science">
        <title>The Amborella genome and the evolution of flowering plants.</title>
        <authorList>
            <consortium name="Amborella Genome Project"/>
        </authorList>
    </citation>
    <scope>NUCLEOTIDE SEQUENCE [LARGE SCALE GENOMIC DNA]</scope>
</reference>
<dbReference type="HOGENOM" id="CLU_895296_0_0_1"/>
<organism evidence="3 4">
    <name type="scientific">Amborella trichopoda</name>
    <dbReference type="NCBI Taxonomy" id="13333"/>
    <lineage>
        <taxon>Eukaryota</taxon>
        <taxon>Viridiplantae</taxon>
        <taxon>Streptophyta</taxon>
        <taxon>Embryophyta</taxon>
        <taxon>Tracheophyta</taxon>
        <taxon>Spermatophyta</taxon>
        <taxon>Magnoliopsida</taxon>
        <taxon>Amborellales</taxon>
        <taxon>Amborellaceae</taxon>
        <taxon>Amborella</taxon>
    </lineage>
</organism>
<evidence type="ECO:0000256" key="2">
    <source>
        <dbReference type="SAM" id="MobiDB-lite"/>
    </source>
</evidence>
<dbReference type="Gramene" id="ERM98197">
    <property type="protein sequence ID" value="ERM98197"/>
    <property type="gene ID" value="AMTR_s00095p00136260"/>
</dbReference>
<dbReference type="EMBL" id="KI395483">
    <property type="protein sequence ID" value="ERM98197.1"/>
    <property type="molecule type" value="Genomic_DNA"/>
</dbReference>
<dbReference type="PANTHER" id="PTHR47491:SF5">
    <property type="entry name" value="CAP-GLY DOMAIN LINKER"/>
    <property type="match status" value="1"/>
</dbReference>
<accession>W1NQY4</accession>
<feature type="region of interest" description="Disordered" evidence="2">
    <location>
        <begin position="1"/>
        <end position="54"/>
    </location>
</feature>
<proteinExistence type="predicted"/>
<dbReference type="AlphaFoldDB" id="W1NQY4"/>
<sequence>MEIKGGEQRRPCNVSPAWNSSGESVTEGLPNGENSSTSSREQEREISLHATSSKEWAMRKARLEKEKKELELGLKKSKYEKKRIMKKLRNLEEQHLTQQMEALKMSKEIENGKKLESNMEITHLKGQLEEELSKFKATRKIVIEIKEEIIHLQRALEESKIYPIYVENAEENEVDDDLKAENEVLKEKLILRDVELKQTIEELKVSKRDQEILKCEVHSVQDSLFSLTHEMEDLKVEMESKNEETNQMCFKLQDSLEELYVVKEKLSKVMEDRDVMHKKVKQYGEKNNVLNHRMGSLMTMVLDLEEDLLIK</sequence>
<dbReference type="Proteomes" id="UP000017836">
    <property type="component" value="Unassembled WGS sequence"/>
</dbReference>
<name>W1NQY4_AMBTC</name>